<accession>A0A841SVG4</accession>
<dbReference type="EMBL" id="JACJVQ010000017">
    <property type="protein sequence ID" value="MBB6636293.1"/>
    <property type="molecule type" value="Genomic_DNA"/>
</dbReference>
<dbReference type="Proteomes" id="UP000535838">
    <property type="component" value="Unassembled WGS sequence"/>
</dbReference>
<dbReference type="InterPro" id="IPR009784">
    <property type="entry name" value="DUF1349"/>
</dbReference>
<dbReference type="PANTHER" id="PTHR35332:SF2">
    <property type="entry name" value="REGULATION OF ENOLASE PROTEIN 1"/>
    <property type="match status" value="1"/>
</dbReference>
<keyword evidence="2" id="KW-1185">Reference proteome</keyword>
<comment type="caution">
    <text evidence="1">The sequence shown here is derived from an EMBL/GenBank/DDBJ whole genome shotgun (WGS) entry which is preliminary data.</text>
</comment>
<reference evidence="1 2" key="1">
    <citation type="submission" date="2020-08" db="EMBL/GenBank/DDBJ databases">
        <title>Cohnella phylogeny.</title>
        <authorList>
            <person name="Dunlap C."/>
        </authorList>
    </citation>
    <scope>NUCLEOTIDE SEQUENCE [LARGE SCALE GENOMIC DNA]</scope>
    <source>
        <strain evidence="1 2">DSM 25241</strain>
    </source>
</reference>
<dbReference type="RefSeq" id="WP_185121506.1">
    <property type="nucleotide sequence ID" value="NZ_JACJVQ010000017.1"/>
</dbReference>
<dbReference type="InterPro" id="IPR013320">
    <property type="entry name" value="ConA-like_dom_sf"/>
</dbReference>
<organism evidence="1 2">
    <name type="scientific">Cohnella thailandensis</name>
    <dbReference type="NCBI Taxonomy" id="557557"/>
    <lineage>
        <taxon>Bacteria</taxon>
        <taxon>Bacillati</taxon>
        <taxon>Bacillota</taxon>
        <taxon>Bacilli</taxon>
        <taxon>Bacillales</taxon>
        <taxon>Paenibacillaceae</taxon>
        <taxon>Cohnella</taxon>
    </lineage>
</organism>
<sequence length="208" mass="22650">MKRHLEDLKNGTSFKEGSGLVWMNEPGEWSVREGLLSMTAPAGGDFFNDPGSDSVVATAPFLHVVLKGDFVAVVRLSVEMAAQCDSGCLMAMADASNWAKICFEYMNGAPTIVTVVTRSRSDDCNSKATAAEAPYLRLARSGSRFAFHYSEDGESWELVRYFAMDVPDELKVGLVAQAPFADRCRATFHSFDTSEEAVADVKAVTIVK</sequence>
<dbReference type="SUPFAM" id="SSF49899">
    <property type="entry name" value="Concanavalin A-like lectins/glucanases"/>
    <property type="match status" value="1"/>
</dbReference>
<proteinExistence type="predicted"/>
<dbReference type="PANTHER" id="PTHR35332">
    <property type="entry name" value="REGULATION OF ENOLASE PROTEIN 1"/>
    <property type="match status" value="1"/>
</dbReference>
<evidence type="ECO:0000313" key="2">
    <source>
        <dbReference type="Proteomes" id="UP000535838"/>
    </source>
</evidence>
<dbReference type="AlphaFoldDB" id="A0A841SVG4"/>
<evidence type="ECO:0000313" key="1">
    <source>
        <dbReference type="EMBL" id="MBB6636293.1"/>
    </source>
</evidence>
<gene>
    <name evidence="1" type="ORF">H7B67_19390</name>
</gene>
<name>A0A841SVG4_9BACL</name>
<protein>
    <submittedName>
        <fullName evidence="1">DUF1349 domain-containing protein</fullName>
    </submittedName>
</protein>
<dbReference type="Gene3D" id="2.60.120.200">
    <property type="match status" value="1"/>
</dbReference>
<dbReference type="Pfam" id="PF07081">
    <property type="entry name" value="DUF1349"/>
    <property type="match status" value="1"/>
</dbReference>